<evidence type="ECO:0008006" key="11">
    <source>
        <dbReference type="Google" id="ProtNLM"/>
    </source>
</evidence>
<evidence type="ECO:0000256" key="2">
    <source>
        <dbReference type="ARBA" id="ARBA00022801"/>
    </source>
</evidence>
<dbReference type="PANTHER" id="PTHR47960">
    <property type="entry name" value="DEAD-BOX ATP-DEPENDENT RNA HELICASE 50"/>
    <property type="match status" value="1"/>
</dbReference>
<dbReference type="PROSITE" id="PS51192">
    <property type="entry name" value="HELICASE_ATP_BIND_1"/>
    <property type="match status" value="1"/>
</dbReference>
<evidence type="ECO:0000256" key="4">
    <source>
        <dbReference type="ARBA" id="ARBA00022840"/>
    </source>
</evidence>
<keyword evidence="2" id="KW-0378">Hydrolase</keyword>
<evidence type="ECO:0000313" key="10">
    <source>
        <dbReference type="EMBL" id="JAT71823.1"/>
    </source>
</evidence>
<dbReference type="InterPro" id="IPR001650">
    <property type="entry name" value="Helicase_C-like"/>
</dbReference>
<dbReference type="SMART" id="SM00490">
    <property type="entry name" value="HELICc"/>
    <property type="match status" value="1"/>
</dbReference>
<evidence type="ECO:0000259" key="7">
    <source>
        <dbReference type="PROSITE" id="PS51192"/>
    </source>
</evidence>
<dbReference type="CDD" id="cd00268">
    <property type="entry name" value="DEADc"/>
    <property type="match status" value="1"/>
</dbReference>
<proteinExistence type="predicted"/>
<dbReference type="AlphaFoldDB" id="A0A1D1ZYQ9"/>
<feature type="domain" description="Helicase ATP-binding" evidence="7">
    <location>
        <begin position="139"/>
        <end position="308"/>
    </location>
</feature>
<gene>
    <name evidence="10" type="ORF">g.4062</name>
</gene>
<evidence type="ECO:0000256" key="6">
    <source>
        <dbReference type="SAM" id="MobiDB-lite"/>
    </source>
</evidence>
<feature type="compositionally biased region" description="Basic and acidic residues" evidence="6">
    <location>
        <begin position="53"/>
        <end position="64"/>
    </location>
</feature>
<accession>A0A1D1ZYQ9</accession>
<dbReference type="SUPFAM" id="SSF52540">
    <property type="entry name" value="P-loop containing nucleoside triphosphate hydrolases"/>
    <property type="match status" value="1"/>
</dbReference>
<organism evidence="10">
    <name type="scientific">Auxenochlorella protothecoides</name>
    <name type="common">Green microalga</name>
    <name type="synonym">Chlorella protothecoides</name>
    <dbReference type="NCBI Taxonomy" id="3075"/>
    <lineage>
        <taxon>Eukaryota</taxon>
        <taxon>Viridiplantae</taxon>
        <taxon>Chlorophyta</taxon>
        <taxon>core chlorophytes</taxon>
        <taxon>Trebouxiophyceae</taxon>
        <taxon>Chlorellales</taxon>
        <taxon>Chlorellaceae</taxon>
        <taxon>Auxenochlorella</taxon>
    </lineage>
</organism>
<evidence type="ECO:0000259" key="9">
    <source>
        <dbReference type="PROSITE" id="PS51195"/>
    </source>
</evidence>
<feature type="compositionally biased region" description="Basic and acidic residues" evidence="6">
    <location>
        <begin position="85"/>
        <end position="98"/>
    </location>
</feature>
<keyword evidence="4" id="KW-0067">ATP-binding</keyword>
<name>A0A1D1ZYQ9_AUXPR</name>
<evidence type="ECO:0000259" key="8">
    <source>
        <dbReference type="PROSITE" id="PS51194"/>
    </source>
</evidence>
<dbReference type="GO" id="GO:0005524">
    <property type="term" value="F:ATP binding"/>
    <property type="evidence" value="ECO:0007669"/>
    <property type="project" value="UniProtKB-KW"/>
</dbReference>
<evidence type="ECO:0000256" key="5">
    <source>
        <dbReference type="PROSITE-ProRule" id="PRU00552"/>
    </source>
</evidence>
<reference evidence="10" key="1">
    <citation type="submission" date="2015-08" db="EMBL/GenBank/DDBJ databases">
        <authorList>
            <person name="Babu N.S."/>
            <person name="Beckwith C.J."/>
            <person name="Beseler K.G."/>
            <person name="Brison A."/>
            <person name="Carone J.V."/>
            <person name="Caskin T.P."/>
            <person name="Diamond M."/>
            <person name="Durham M.E."/>
            <person name="Foxe J.M."/>
            <person name="Go M."/>
            <person name="Henderson B.A."/>
            <person name="Jones I.B."/>
            <person name="McGettigan J.A."/>
            <person name="Micheletti S.J."/>
            <person name="Nasrallah M.E."/>
            <person name="Ortiz D."/>
            <person name="Piller C.R."/>
            <person name="Privatt S.R."/>
            <person name="Schneider S.L."/>
            <person name="Sharp S."/>
            <person name="Smith T.C."/>
            <person name="Stanton J.D."/>
            <person name="Ullery H.E."/>
            <person name="Wilson R.J."/>
            <person name="Serrano M.G."/>
            <person name="Buck G."/>
            <person name="Lee V."/>
            <person name="Wang Y."/>
            <person name="Carvalho R."/>
            <person name="Voegtly L."/>
            <person name="Shi R."/>
            <person name="Duckworth R."/>
            <person name="Johnson A."/>
            <person name="Loviza R."/>
            <person name="Walstead R."/>
            <person name="Shah Z."/>
            <person name="Kiflezghi M."/>
            <person name="Wade K."/>
            <person name="Ball S.L."/>
            <person name="Bradley K.W."/>
            <person name="Asai D.J."/>
            <person name="Bowman C.A."/>
            <person name="Russell D.A."/>
            <person name="Pope W.H."/>
            <person name="Jacobs-Sera D."/>
            <person name="Hendrix R.W."/>
            <person name="Hatfull G.F."/>
        </authorList>
    </citation>
    <scope>NUCLEOTIDE SEQUENCE</scope>
</reference>
<feature type="short sequence motif" description="Q motif" evidence="5">
    <location>
        <begin position="106"/>
        <end position="134"/>
    </location>
</feature>
<dbReference type="InterPro" id="IPR011545">
    <property type="entry name" value="DEAD/DEAH_box_helicase_dom"/>
</dbReference>
<sequence length="512" mass="54020">MVIQGLSVLARPVAGRLHSVPLYRRPESFTTSCSSSPSGHNAYNRGGGRGLRKGQEPRWKRREGPQGPGPPGNSEGRRPFRGPPGRREPVDEGREPPRPADFFAASSFEDLGASEDLIRALSKTGVTRPSHIQAAAWNAVTASPTSAFLLADHAGSGKTLAYLLPLVQRLKEEEQRLGLAAVTRSNSPRVLILVPTTELCRQVVGVCRRLSGAGFPLRITGLTTSAGKDSQLAQLAAGVDVAVGTPARVAGMLEDGSLGLAALSCLVLDEVDVLLGNTTFPEQVEASLAAPGASDAGLVVVTASLPGDLHDALLRRWPGLRAVTGPGLHRPAAGVEERLLDCSGGEEVSEESGFARKADALARLLAGSRAARTIVFCNKVEGCRAVENFLKRRERAGGARVLPYHTAIAPPLRKANLRAFLAAPGGGEGEAPLVLLATDRASRGIDSGLAEHVVLFDFPRDPSEYIRRVGRTGRGPGGTGLVSVLVLGRQVKLAQAIMNRNRKGFPLYDIPA</sequence>
<dbReference type="InterPro" id="IPR044742">
    <property type="entry name" value="DEAD/DEAH_RhlB"/>
</dbReference>
<dbReference type="GO" id="GO:0003724">
    <property type="term" value="F:RNA helicase activity"/>
    <property type="evidence" value="ECO:0007669"/>
    <property type="project" value="InterPro"/>
</dbReference>
<dbReference type="GO" id="GO:0003676">
    <property type="term" value="F:nucleic acid binding"/>
    <property type="evidence" value="ECO:0007669"/>
    <property type="project" value="InterPro"/>
</dbReference>
<evidence type="ECO:0000256" key="1">
    <source>
        <dbReference type="ARBA" id="ARBA00022741"/>
    </source>
</evidence>
<evidence type="ECO:0000256" key="3">
    <source>
        <dbReference type="ARBA" id="ARBA00022806"/>
    </source>
</evidence>
<dbReference type="InterPro" id="IPR027417">
    <property type="entry name" value="P-loop_NTPase"/>
</dbReference>
<keyword evidence="1" id="KW-0547">Nucleotide-binding</keyword>
<dbReference type="SMART" id="SM00487">
    <property type="entry name" value="DEXDc"/>
    <property type="match status" value="1"/>
</dbReference>
<protein>
    <recommendedName>
        <fullName evidence="11">DEAD-box ATP-dependent RNA helicase 50</fullName>
    </recommendedName>
</protein>
<dbReference type="GO" id="GO:0016787">
    <property type="term" value="F:hydrolase activity"/>
    <property type="evidence" value="ECO:0007669"/>
    <property type="project" value="UniProtKB-KW"/>
</dbReference>
<dbReference type="Pfam" id="PF00270">
    <property type="entry name" value="DEAD"/>
    <property type="match status" value="1"/>
</dbReference>
<dbReference type="PROSITE" id="PS51195">
    <property type="entry name" value="Q_MOTIF"/>
    <property type="match status" value="1"/>
</dbReference>
<feature type="region of interest" description="Disordered" evidence="6">
    <location>
        <begin position="27"/>
        <end position="101"/>
    </location>
</feature>
<feature type="compositionally biased region" description="Low complexity" evidence="6">
    <location>
        <begin position="28"/>
        <end position="38"/>
    </location>
</feature>
<feature type="domain" description="DEAD-box RNA helicase Q" evidence="9">
    <location>
        <begin position="106"/>
        <end position="134"/>
    </location>
</feature>
<dbReference type="InterPro" id="IPR014014">
    <property type="entry name" value="RNA_helicase_DEAD_Q_motif"/>
</dbReference>
<feature type="domain" description="Helicase C-terminal" evidence="8">
    <location>
        <begin position="357"/>
        <end position="512"/>
    </location>
</feature>
<dbReference type="Pfam" id="PF00271">
    <property type="entry name" value="Helicase_C"/>
    <property type="match status" value="1"/>
</dbReference>
<dbReference type="Gene3D" id="3.40.50.300">
    <property type="entry name" value="P-loop containing nucleotide triphosphate hydrolases"/>
    <property type="match status" value="2"/>
</dbReference>
<dbReference type="EMBL" id="GDKF01006799">
    <property type="protein sequence ID" value="JAT71823.1"/>
    <property type="molecule type" value="Transcribed_RNA"/>
</dbReference>
<dbReference type="PROSITE" id="PS51194">
    <property type="entry name" value="HELICASE_CTER"/>
    <property type="match status" value="1"/>
</dbReference>
<dbReference type="InterPro" id="IPR014001">
    <property type="entry name" value="Helicase_ATP-bd"/>
</dbReference>
<keyword evidence="3" id="KW-0347">Helicase</keyword>